<reference evidence="1 3" key="3">
    <citation type="journal article" date="2023" name="IMA Fungus">
        <title>Comparative genomic study of the Penicillium genus elucidates a diverse pangenome and 15 lateral gene transfer events.</title>
        <authorList>
            <person name="Petersen C."/>
            <person name="Sorensen T."/>
            <person name="Nielsen M.R."/>
            <person name="Sondergaard T.E."/>
            <person name="Sorensen J.L."/>
            <person name="Fitzpatrick D.A."/>
            <person name="Frisvad J.C."/>
            <person name="Nielsen K.L."/>
        </authorList>
    </citation>
    <scope>NUCLEOTIDE SEQUENCE [LARGE SCALE GENOMIC DNA]</scope>
    <source>
        <strain evidence="1 3">IBT 3361</strain>
    </source>
</reference>
<accession>A0A167RFM7</accession>
<dbReference type="EMBL" id="JAPVEB010000012">
    <property type="protein sequence ID" value="KAJ5253244.1"/>
    <property type="molecule type" value="Genomic_DNA"/>
</dbReference>
<dbReference type="Pfam" id="PF20180">
    <property type="entry name" value="UQCC2_CBP6"/>
    <property type="match status" value="1"/>
</dbReference>
<name>A0A167RFM7_PENCH</name>
<dbReference type="PANTHER" id="PTHR28250:SF1">
    <property type="entry name" value="CYTOCHROME B PRE-MRNA-PROCESSING PROTEIN 6"/>
    <property type="match status" value="1"/>
</dbReference>
<keyword evidence="3" id="KW-1185">Reference proteome</keyword>
<reference evidence="1" key="2">
    <citation type="submission" date="2022-12" db="EMBL/GenBank/DDBJ databases">
        <authorList>
            <person name="Petersen C."/>
        </authorList>
    </citation>
    <scope>NUCLEOTIDE SEQUENCE</scope>
    <source>
        <strain evidence="1">IBT 3361</strain>
    </source>
</reference>
<dbReference type="PANTHER" id="PTHR28250">
    <property type="entry name" value="CYTOCHROME B PRE-MRNA-PROCESSING PROTEIN 6"/>
    <property type="match status" value="1"/>
</dbReference>
<dbReference type="EMBL" id="CM002800">
    <property type="protein sequence ID" value="KZN85924.1"/>
    <property type="molecule type" value="Genomic_DNA"/>
</dbReference>
<evidence type="ECO:0000313" key="1">
    <source>
        <dbReference type="EMBL" id="KAJ5253244.1"/>
    </source>
</evidence>
<sequence>MSKAPTLNPRSLQSRLNHILKHWPSDAVRPASVSVQNYIQSRLQPADKSSPAISESSTNALESLLNNRYARKYPMPEKLRRPASNPDHYDNVVREFAEAPNRDWLGRLRKRLAGIIRLT</sequence>
<dbReference type="GO" id="GO:0061671">
    <property type="term" value="C:Cbp3p-Cbp6 complex"/>
    <property type="evidence" value="ECO:0007669"/>
    <property type="project" value="InterPro"/>
</dbReference>
<dbReference type="Proteomes" id="UP000076449">
    <property type="component" value="Chromosome III"/>
</dbReference>
<dbReference type="GO" id="GO:0034551">
    <property type="term" value="P:mitochondrial respiratory chain complex III assembly"/>
    <property type="evidence" value="ECO:0007669"/>
    <property type="project" value="TreeGrafter"/>
</dbReference>
<dbReference type="InterPro" id="IPR037653">
    <property type="entry name" value="Cbp6"/>
</dbReference>
<reference evidence="2" key="1">
    <citation type="journal article" date="2014" name="Genome Announc.">
        <title>Complete sequencing and chromosome-scale genome assembly of the industrial progenitor strain P2niaD18 from the penicillin producer Penicillium chrysogenum.</title>
        <authorList>
            <person name="Specht T."/>
            <person name="Dahlmann T.A."/>
            <person name="Zadra I."/>
            <person name="Kurnsteiner H."/>
            <person name="Kuck U."/>
        </authorList>
    </citation>
    <scope>NUCLEOTIDE SEQUENCE [LARGE SCALE GENOMIC DNA]</scope>
    <source>
        <strain evidence="2">P2niaD18</strain>
    </source>
</reference>
<evidence type="ECO:0000313" key="2">
    <source>
        <dbReference type="EMBL" id="KZN85924.1"/>
    </source>
</evidence>
<protein>
    <submittedName>
        <fullName evidence="2">Uncharacterized protein</fullName>
    </submittedName>
</protein>
<dbReference type="GO" id="GO:0043022">
    <property type="term" value="F:ribosome binding"/>
    <property type="evidence" value="ECO:0007669"/>
    <property type="project" value="InterPro"/>
</dbReference>
<gene>
    <name evidence="2" type="ORF">EN45_101200</name>
    <name evidence="1" type="ORF">N7505_011907</name>
</gene>
<organism evidence="2">
    <name type="scientific">Penicillium chrysogenum</name>
    <name type="common">Penicillium notatum</name>
    <dbReference type="NCBI Taxonomy" id="5076"/>
    <lineage>
        <taxon>Eukaryota</taxon>
        <taxon>Fungi</taxon>
        <taxon>Dikarya</taxon>
        <taxon>Ascomycota</taxon>
        <taxon>Pezizomycotina</taxon>
        <taxon>Eurotiomycetes</taxon>
        <taxon>Eurotiomycetidae</taxon>
        <taxon>Eurotiales</taxon>
        <taxon>Aspergillaceae</taxon>
        <taxon>Penicillium</taxon>
        <taxon>Penicillium chrysogenum species complex</taxon>
    </lineage>
</organism>
<proteinExistence type="predicted"/>
<dbReference type="Proteomes" id="UP001220256">
    <property type="component" value="Unassembled WGS sequence"/>
</dbReference>
<dbReference type="AlphaFoldDB" id="A0A167RFM7"/>
<dbReference type="PhylomeDB" id="A0A167RFM7"/>
<dbReference type="OMA" id="LKHWPTD"/>
<evidence type="ECO:0000313" key="3">
    <source>
        <dbReference type="Proteomes" id="UP001220256"/>
    </source>
</evidence>